<dbReference type="EMBL" id="CM029046">
    <property type="protein sequence ID" value="KAG2588607.1"/>
    <property type="molecule type" value="Genomic_DNA"/>
</dbReference>
<feature type="region of interest" description="Disordered" evidence="1">
    <location>
        <begin position="91"/>
        <end position="146"/>
    </location>
</feature>
<reference evidence="2 3" key="1">
    <citation type="submission" date="2020-05" db="EMBL/GenBank/DDBJ databases">
        <title>WGS assembly of Panicum virgatum.</title>
        <authorList>
            <person name="Lovell J.T."/>
            <person name="Jenkins J."/>
            <person name="Shu S."/>
            <person name="Juenger T.E."/>
            <person name="Schmutz J."/>
        </authorList>
    </citation>
    <scope>NUCLEOTIDE SEQUENCE [LARGE SCALE GENOMIC DNA]</scope>
    <source>
        <strain evidence="3">cv. AP13</strain>
    </source>
</reference>
<keyword evidence="3" id="KW-1185">Reference proteome</keyword>
<name>A0A8T0RRH0_PANVG</name>
<accession>A0A8T0RRH0</accession>
<sequence>MAASSSHDLTFPHAGPWPNKTANTFFSCTPVSFVTPNSTAVRSAPPADLPKPAAAGRGSPFAPLLRACRPPPLSLSWPCLAPCRDLAPLPELASPPRAGRPPGHSSARATGRGPSSPRRVPLLRSSPPRATPARSSSLPSTSSRPLPAFLDGGGGGCAEFARSRKELDACQVTLFPDSLLCHNHTLECIQIKLHYGFFQELFLCSFKT</sequence>
<evidence type="ECO:0000313" key="3">
    <source>
        <dbReference type="Proteomes" id="UP000823388"/>
    </source>
</evidence>
<proteinExistence type="predicted"/>
<gene>
    <name evidence="2" type="ORF">PVAP13_5NG230410</name>
</gene>
<feature type="compositionally biased region" description="Low complexity" evidence="1">
    <location>
        <begin position="111"/>
        <end position="146"/>
    </location>
</feature>
<comment type="caution">
    <text evidence="2">The sequence shown here is derived from an EMBL/GenBank/DDBJ whole genome shotgun (WGS) entry which is preliminary data.</text>
</comment>
<organism evidence="2 3">
    <name type="scientific">Panicum virgatum</name>
    <name type="common">Blackwell switchgrass</name>
    <dbReference type="NCBI Taxonomy" id="38727"/>
    <lineage>
        <taxon>Eukaryota</taxon>
        <taxon>Viridiplantae</taxon>
        <taxon>Streptophyta</taxon>
        <taxon>Embryophyta</taxon>
        <taxon>Tracheophyta</taxon>
        <taxon>Spermatophyta</taxon>
        <taxon>Magnoliopsida</taxon>
        <taxon>Liliopsida</taxon>
        <taxon>Poales</taxon>
        <taxon>Poaceae</taxon>
        <taxon>PACMAD clade</taxon>
        <taxon>Panicoideae</taxon>
        <taxon>Panicodae</taxon>
        <taxon>Paniceae</taxon>
        <taxon>Panicinae</taxon>
        <taxon>Panicum</taxon>
        <taxon>Panicum sect. Hiantes</taxon>
    </lineage>
</organism>
<evidence type="ECO:0000313" key="2">
    <source>
        <dbReference type="EMBL" id="KAG2588607.1"/>
    </source>
</evidence>
<dbReference type="Proteomes" id="UP000823388">
    <property type="component" value="Chromosome 5N"/>
</dbReference>
<evidence type="ECO:0000256" key="1">
    <source>
        <dbReference type="SAM" id="MobiDB-lite"/>
    </source>
</evidence>
<dbReference type="AlphaFoldDB" id="A0A8T0RRH0"/>
<protein>
    <submittedName>
        <fullName evidence="2">Uncharacterized protein</fullName>
    </submittedName>
</protein>